<name>A0A562RMV6_9BRAD</name>
<gene>
    <name evidence="1" type="ORF">IQ16_03544</name>
</gene>
<sequence>MLVRGWRQLCSLRGVRPRISVRAWLTAIHKPCSSNEYSLDPLTSPIVMGWMKGSLHPPTNDWRGVKAVSFLKTATSLDGEAML</sequence>
<reference evidence="1 2" key="1">
    <citation type="journal article" date="2015" name="Stand. Genomic Sci.">
        <title>Genomic Encyclopedia of Bacterial and Archaeal Type Strains, Phase III: the genomes of soil and plant-associated and newly described type strains.</title>
        <authorList>
            <person name="Whitman W.B."/>
            <person name="Woyke T."/>
            <person name="Klenk H.P."/>
            <person name="Zhou Y."/>
            <person name="Lilburn T.G."/>
            <person name="Beck B.J."/>
            <person name="De Vos P."/>
            <person name="Vandamme P."/>
            <person name="Eisen J.A."/>
            <person name="Garrity G."/>
            <person name="Hugenholtz P."/>
            <person name="Kyrpides N.C."/>
        </authorList>
    </citation>
    <scope>NUCLEOTIDE SEQUENCE [LARGE SCALE GENOMIC DNA]</scope>
    <source>
        <strain evidence="1 2">CGMCC 1.10948</strain>
    </source>
</reference>
<protein>
    <submittedName>
        <fullName evidence="1">Uncharacterized protein</fullName>
    </submittedName>
</protein>
<dbReference type="AlphaFoldDB" id="A0A562RMV6"/>
<evidence type="ECO:0000313" key="1">
    <source>
        <dbReference type="EMBL" id="TWI70372.1"/>
    </source>
</evidence>
<evidence type="ECO:0000313" key="2">
    <source>
        <dbReference type="Proteomes" id="UP000316291"/>
    </source>
</evidence>
<organism evidence="1 2">
    <name type="scientific">Bradyrhizobium huanghuaihaiense</name>
    <dbReference type="NCBI Taxonomy" id="990078"/>
    <lineage>
        <taxon>Bacteria</taxon>
        <taxon>Pseudomonadati</taxon>
        <taxon>Pseudomonadota</taxon>
        <taxon>Alphaproteobacteria</taxon>
        <taxon>Hyphomicrobiales</taxon>
        <taxon>Nitrobacteraceae</taxon>
        <taxon>Bradyrhizobium</taxon>
    </lineage>
</organism>
<dbReference type="Proteomes" id="UP000316291">
    <property type="component" value="Unassembled WGS sequence"/>
</dbReference>
<proteinExistence type="predicted"/>
<keyword evidence="2" id="KW-1185">Reference proteome</keyword>
<comment type="caution">
    <text evidence="1">The sequence shown here is derived from an EMBL/GenBank/DDBJ whole genome shotgun (WGS) entry which is preliminary data.</text>
</comment>
<dbReference type="EMBL" id="VLLA01000008">
    <property type="protein sequence ID" value="TWI70372.1"/>
    <property type="molecule type" value="Genomic_DNA"/>
</dbReference>
<accession>A0A562RMV6</accession>